<evidence type="ECO:0000256" key="5">
    <source>
        <dbReference type="ARBA" id="ARBA00023242"/>
    </source>
</evidence>
<keyword evidence="2" id="KW-0805">Transcription regulation</keyword>
<feature type="compositionally biased region" description="Basic and acidic residues" evidence="7">
    <location>
        <begin position="86"/>
        <end position="98"/>
    </location>
</feature>
<dbReference type="PANTHER" id="PTHR22881">
    <property type="entry name" value="BROMODOMAIN CONTAINING PROTEIN"/>
    <property type="match status" value="1"/>
</dbReference>
<feature type="region of interest" description="Disordered" evidence="7">
    <location>
        <begin position="1"/>
        <end position="23"/>
    </location>
</feature>
<dbReference type="PROSITE" id="PS50014">
    <property type="entry name" value="BROMODOMAIN_2"/>
    <property type="match status" value="1"/>
</dbReference>
<evidence type="ECO:0000259" key="8">
    <source>
        <dbReference type="PROSITE" id="PS50014"/>
    </source>
</evidence>
<dbReference type="SUPFAM" id="SSF47370">
    <property type="entry name" value="Bromodomain"/>
    <property type="match status" value="1"/>
</dbReference>
<evidence type="ECO:0000256" key="2">
    <source>
        <dbReference type="ARBA" id="ARBA00023015"/>
    </source>
</evidence>
<evidence type="ECO:0000256" key="7">
    <source>
        <dbReference type="SAM" id="MobiDB-lite"/>
    </source>
</evidence>
<dbReference type="InterPro" id="IPR051831">
    <property type="entry name" value="Bromodomain_contain_prot"/>
</dbReference>
<name>A0A0M3HNX2_ASCLU</name>
<dbReference type="WBParaSite" id="ALUE_0000347701-mRNA-1">
    <property type="protein sequence ID" value="ALUE_0000347701-mRNA-1"/>
    <property type="gene ID" value="ALUE_0000347701"/>
</dbReference>
<reference evidence="10" key="1">
    <citation type="submission" date="2017-02" db="UniProtKB">
        <authorList>
            <consortium name="WormBaseParasite"/>
        </authorList>
    </citation>
    <scope>IDENTIFICATION</scope>
</reference>
<evidence type="ECO:0000256" key="3">
    <source>
        <dbReference type="ARBA" id="ARBA00023117"/>
    </source>
</evidence>
<keyword evidence="5" id="KW-0539">Nucleus</keyword>
<proteinExistence type="predicted"/>
<feature type="compositionally biased region" description="Low complexity" evidence="7">
    <location>
        <begin position="42"/>
        <end position="52"/>
    </location>
</feature>
<dbReference type="Proteomes" id="UP000036681">
    <property type="component" value="Unplaced"/>
</dbReference>
<sequence length="640" mass="71164">MSACRPVVRKSDVGAPPARLSAGAAPSLSILSAKRNIRGTFKSGSAKCSASSSRKRRAEENLDLEESDSEHSTVAEDQEENDSGAEEVKKGENVEEKVKKTRKKRRFRLTDSTAKSRRRAERKAQLAAERKEREEMKHEGEEEEEEKQESASPPPVQKPPMIRTYSPIQLLCDNLLRKLQAKDPEEYFAFPVTQSMAPDYHQVIKEPMDFSTMRSKIEANEYEDVAAFRKDVELVVNNALTYNQPNTIYNVAAQKLDQIVRFYFSEPHLRYLFHTLPFCKDIPLEKVGLTPKVRPRILPKVERNYAIMDDMTPSTILSSVDISLKSRLSGRRPQLRGVVPECDSGKEPKCELGFLDNKDGAVCLNILNCSSSEQRSLTLGDIIGKLEEGTPGLCAPQEHKSSVQVPISFLSYGPFSSFAPQYDSTWATLCDRDSTLLLSCYGDKQSVTNAFALRSMVEDSGAHLIKLVDDLLDTLTDGEHSRTLSALRTEPDAKPTIFFCQVPEIESAEEMEKLLCDVESLENIGIDVSFVSDLRKLYGVEEGSTSPQDQLNKTGAMISDLALLQKNRLSSVPPATLSEQPPPSQLETNLAGKIQDQLHAQLAHYAKPVDIVSPAVIHSAVGLNEEDLDLLNEFFTPGTV</sequence>
<evidence type="ECO:0000256" key="1">
    <source>
        <dbReference type="ARBA" id="ARBA00004123"/>
    </source>
</evidence>
<dbReference type="Pfam" id="PF00439">
    <property type="entry name" value="Bromodomain"/>
    <property type="match status" value="1"/>
</dbReference>
<evidence type="ECO:0000313" key="10">
    <source>
        <dbReference type="WBParaSite" id="ALUE_0000347701-mRNA-1"/>
    </source>
</evidence>
<dbReference type="Gene3D" id="1.20.920.10">
    <property type="entry name" value="Bromodomain-like"/>
    <property type="match status" value="1"/>
</dbReference>
<feature type="domain" description="Bromo" evidence="8">
    <location>
        <begin position="180"/>
        <end position="250"/>
    </location>
</feature>
<dbReference type="PANTHER" id="PTHR22881:SF27">
    <property type="entry name" value="BROMODOMAIN CONTAINING 7_9"/>
    <property type="match status" value="1"/>
</dbReference>
<keyword evidence="3 6" id="KW-0103">Bromodomain</keyword>
<organism evidence="9 10">
    <name type="scientific">Ascaris lumbricoides</name>
    <name type="common">Giant roundworm</name>
    <dbReference type="NCBI Taxonomy" id="6252"/>
    <lineage>
        <taxon>Eukaryota</taxon>
        <taxon>Metazoa</taxon>
        <taxon>Ecdysozoa</taxon>
        <taxon>Nematoda</taxon>
        <taxon>Chromadorea</taxon>
        <taxon>Rhabditida</taxon>
        <taxon>Spirurina</taxon>
        <taxon>Ascaridomorpha</taxon>
        <taxon>Ascaridoidea</taxon>
        <taxon>Ascarididae</taxon>
        <taxon>Ascaris</taxon>
    </lineage>
</organism>
<feature type="compositionally biased region" description="Acidic residues" evidence="7">
    <location>
        <begin position="76"/>
        <end position="85"/>
    </location>
</feature>
<accession>A0A0M3HNX2</accession>
<dbReference type="Pfam" id="PF12024">
    <property type="entry name" value="DUF3512"/>
    <property type="match status" value="1"/>
</dbReference>
<feature type="region of interest" description="Disordered" evidence="7">
    <location>
        <begin position="40"/>
        <end position="161"/>
    </location>
</feature>
<evidence type="ECO:0000256" key="4">
    <source>
        <dbReference type="ARBA" id="ARBA00023163"/>
    </source>
</evidence>
<dbReference type="GO" id="GO:0006357">
    <property type="term" value="P:regulation of transcription by RNA polymerase II"/>
    <property type="evidence" value="ECO:0007669"/>
    <property type="project" value="TreeGrafter"/>
</dbReference>
<dbReference type="AlphaFoldDB" id="A0A0M3HNX2"/>
<keyword evidence="4" id="KW-0804">Transcription</keyword>
<dbReference type="InterPro" id="IPR036427">
    <property type="entry name" value="Bromodomain-like_sf"/>
</dbReference>
<dbReference type="SMART" id="SM00297">
    <property type="entry name" value="BROMO"/>
    <property type="match status" value="1"/>
</dbReference>
<dbReference type="PRINTS" id="PR00503">
    <property type="entry name" value="BROMODOMAIN"/>
</dbReference>
<dbReference type="InterPro" id="IPR021900">
    <property type="entry name" value="DUF3512"/>
</dbReference>
<evidence type="ECO:0000256" key="6">
    <source>
        <dbReference type="PROSITE-ProRule" id="PRU00035"/>
    </source>
</evidence>
<keyword evidence="9" id="KW-1185">Reference proteome</keyword>
<evidence type="ECO:0000313" key="9">
    <source>
        <dbReference type="Proteomes" id="UP000036681"/>
    </source>
</evidence>
<comment type="subcellular location">
    <subcellularLocation>
        <location evidence="1">Nucleus</location>
    </subcellularLocation>
</comment>
<dbReference type="GO" id="GO:0005634">
    <property type="term" value="C:nucleus"/>
    <property type="evidence" value="ECO:0007669"/>
    <property type="project" value="UniProtKB-SubCell"/>
</dbReference>
<protein>
    <submittedName>
        <fullName evidence="10">Bromo domain-containing protein</fullName>
    </submittedName>
</protein>
<dbReference type="InterPro" id="IPR001487">
    <property type="entry name" value="Bromodomain"/>
</dbReference>
<feature type="compositionally biased region" description="Basic and acidic residues" evidence="7">
    <location>
        <begin position="122"/>
        <end position="140"/>
    </location>
</feature>